<dbReference type="Gene3D" id="2.30.110.10">
    <property type="entry name" value="Electron Transport, Fmn-binding Protein, Chain A"/>
    <property type="match status" value="1"/>
</dbReference>
<dbReference type="InterPro" id="IPR046468">
    <property type="entry name" value="Spt20-like_SEP"/>
</dbReference>
<dbReference type="SMART" id="SM00903">
    <property type="entry name" value="Flavin_Reduct"/>
    <property type="match status" value="1"/>
</dbReference>
<evidence type="ECO:0000259" key="4">
    <source>
        <dbReference type="SMART" id="SM00903"/>
    </source>
</evidence>
<feature type="transmembrane region" description="Helical" evidence="3">
    <location>
        <begin position="1098"/>
        <end position="1121"/>
    </location>
</feature>
<dbReference type="Pfam" id="PF12090">
    <property type="entry name" value="Spt20_SEP"/>
    <property type="match status" value="1"/>
</dbReference>
<gene>
    <name evidence="5" type="ORF">CTheo_4128</name>
</gene>
<dbReference type="InterPro" id="IPR050268">
    <property type="entry name" value="NADH-dep_flavin_reductase"/>
</dbReference>
<feature type="compositionally biased region" description="Polar residues" evidence="2">
    <location>
        <begin position="314"/>
        <end position="342"/>
    </location>
</feature>
<feature type="compositionally biased region" description="Low complexity" evidence="2">
    <location>
        <begin position="532"/>
        <end position="548"/>
    </location>
</feature>
<dbReference type="Proteomes" id="UP000383932">
    <property type="component" value="Unassembled WGS sequence"/>
</dbReference>
<dbReference type="GO" id="GO:0010181">
    <property type="term" value="F:FMN binding"/>
    <property type="evidence" value="ECO:0007669"/>
    <property type="project" value="InterPro"/>
</dbReference>
<proteinExistence type="predicted"/>
<sequence>MTAVYNFRKREEQILARFAKSPPSFAVHLHPGHWTLNKDNNARNFLYTSPAVSLLESIRAHRVPVDMLEMLDQANVPFYDGCLIVEEHDHMLATEATTSDPSSSDNPKTKTQNSPSQKRRIVLYPNGETLWADIGLLNMRNGNTWTDQQAVEFEAKILAATAPPLCLDPDPIASRIATLAMTSASLESPKRKHSSMESDKRDDGARKAEHDKFMNVMNPRATRIFHADFRQITWLEQHRGGEHAASPLRSPSPQASIAPTPTPPPGHPGSVDEQSSSQKKKVKKKKGDVPDSPMQVDTPSPSANSKGRSRKDSVTQNLPPQINTSKKKQVSQSRRGTASSVEPSPANLVMQLPPHTTTVQAPTVDSPQSVQASPNPTLSKKEDSQSTLGIGPPPSAGHSPAPTHQQVVSGPPKKRMKTETPSIGSIPLPGAGSQQGTPQQAFVPLTPQTSAPAQHPNPAQPSIHRYSASPAPPPAAANNQPTQQYPGQLMPNYGPLGLSIANGMMVNNGTGYSTVPGMQQPQVPNIHASMFAAQSQHQQAASQAGSPHSLPPSRPASQASMMRNSPRPPAPTPLGGNPAGSNLQVPQPDQQGLRPASAPGQQGMQPNPGIHQPANPMAMSIDPMQMAVLQQMQAQRMAFPGAQNMMQYPGFPMQIPGQPWRVQAPGQMPMGVGRGQTAAQLQQVMYQEALGVLWQILPYISQYLPHSCTTKEEPPASDIMITARKFNLKFKLGRPTPLILRRYYYPLFIASPLQGRERLTTPNLQDEVAEKFRQLMRSAAQPVAVLSTCLDDAERTPHGATISSFASSALHPFPLVTFSIRKPSRLADALHANRFANPYATHGVVNILAEHQPKISKMFSRPDLYPAPFLSIAYHREANMPILEDTVGALSCSVLTSLPMTTEVLQRLGLTFDEPTATPSSGLSSELFITRVTRTIATFRRHLISTYISSTYVFGAKAQCSSTMLLVLTRHCNFGRDWKAGYPAVIFDGVPDRKGIAKRGKSMLGSITYRYLSSLEKLELQTSPLLTPHAHFLSTNDQICLPDQKERMQGNAVVVFLCGRVGVSILAWLSLLGGIVGVVVAILGFVHDFGFQTATKALLVTLGVLSLFLAFTAVFGIIATIKQSPRFARLFSTMFRIWYFLQLALDIVVIALYFSKNLDSLVPGCSSLRVGSRMGMNTAQRNCERSRNRASLQYTISTVVRSAIVYYFTRQVARFSKHCAERAEAQVNPPPPTTEVASMPRTEFGGPPVTFPFVPDGGALSVPNALSTQGQLRDGQAIASGQISPASQNLAVQGTYSAQTSTDSIQDAREVQVAPSYYDTTVAKAV</sequence>
<keyword evidence="3" id="KW-0472">Membrane</keyword>
<feature type="compositionally biased region" description="Polar residues" evidence="2">
    <location>
        <begin position="354"/>
        <end position="378"/>
    </location>
</feature>
<feature type="region of interest" description="Disordered" evidence="2">
    <location>
        <begin position="532"/>
        <end position="614"/>
    </location>
</feature>
<protein>
    <submittedName>
        <fullName evidence="5">Spt20 domain-containing protein</fullName>
    </submittedName>
</protein>
<dbReference type="OrthoDB" id="1932706at2759"/>
<evidence type="ECO:0000256" key="1">
    <source>
        <dbReference type="ARBA" id="ARBA00023002"/>
    </source>
</evidence>
<feature type="domain" description="Flavin reductase like" evidence="4">
    <location>
        <begin position="776"/>
        <end position="941"/>
    </location>
</feature>
<comment type="caution">
    <text evidence="5">The sequence shown here is derived from an EMBL/GenBank/DDBJ whole genome shotgun (WGS) entry which is preliminary data.</text>
</comment>
<feature type="compositionally biased region" description="Polar residues" evidence="2">
    <location>
        <begin position="432"/>
        <end position="452"/>
    </location>
</feature>
<feature type="compositionally biased region" description="Basic and acidic residues" evidence="2">
    <location>
        <begin position="194"/>
        <end position="213"/>
    </location>
</feature>
<evidence type="ECO:0000256" key="2">
    <source>
        <dbReference type="SAM" id="MobiDB-lite"/>
    </source>
</evidence>
<dbReference type="Pfam" id="PF01613">
    <property type="entry name" value="Flavin_Reduct"/>
    <property type="match status" value="1"/>
</dbReference>
<feature type="transmembrane region" description="Helical" evidence="3">
    <location>
        <begin position="1133"/>
        <end position="1154"/>
    </location>
</feature>
<evidence type="ECO:0000256" key="3">
    <source>
        <dbReference type="SAM" id="Phobius"/>
    </source>
</evidence>
<feature type="transmembrane region" description="Helical" evidence="3">
    <location>
        <begin position="1065"/>
        <end position="1086"/>
    </location>
</feature>
<dbReference type="InterPro" id="IPR012349">
    <property type="entry name" value="Split_barrel_FMN-bd"/>
</dbReference>
<feature type="compositionally biased region" description="Polar residues" evidence="2">
    <location>
        <begin position="295"/>
        <end position="306"/>
    </location>
</feature>
<keyword evidence="1" id="KW-0560">Oxidoreductase</keyword>
<feature type="region of interest" description="Disordered" evidence="2">
    <location>
        <begin position="240"/>
        <end position="490"/>
    </location>
</feature>
<dbReference type="GO" id="GO:0042602">
    <property type="term" value="F:riboflavin reductase (NADPH) activity"/>
    <property type="evidence" value="ECO:0007669"/>
    <property type="project" value="TreeGrafter"/>
</dbReference>
<evidence type="ECO:0000313" key="5">
    <source>
        <dbReference type="EMBL" id="KAB5592420.1"/>
    </source>
</evidence>
<reference evidence="5 6" key="1">
    <citation type="journal article" date="2019" name="Fungal Biol. Biotechnol.">
        <title>Draft genome sequence of fastidious pathogen Ceratobasidium theobromae, which causes vascular-streak dieback in Theobroma cacao.</title>
        <authorList>
            <person name="Ali S.S."/>
            <person name="Asman A."/>
            <person name="Shao J."/>
            <person name="Firmansyah A.P."/>
            <person name="Susilo A.W."/>
            <person name="Rosmana A."/>
            <person name="McMahon P."/>
            <person name="Junaid M."/>
            <person name="Guest D."/>
            <person name="Kheng T.Y."/>
            <person name="Meinhardt L.W."/>
            <person name="Bailey B.A."/>
        </authorList>
    </citation>
    <scope>NUCLEOTIDE SEQUENCE [LARGE SCALE GENOMIC DNA]</scope>
    <source>
        <strain evidence="5 6">CT2</strain>
    </source>
</reference>
<feature type="region of interest" description="Disordered" evidence="2">
    <location>
        <begin position="95"/>
        <end position="119"/>
    </location>
</feature>
<feature type="region of interest" description="Disordered" evidence="2">
    <location>
        <begin position="184"/>
        <end position="215"/>
    </location>
</feature>
<organism evidence="5 6">
    <name type="scientific">Ceratobasidium theobromae</name>
    <dbReference type="NCBI Taxonomy" id="1582974"/>
    <lineage>
        <taxon>Eukaryota</taxon>
        <taxon>Fungi</taxon>
        <taxon>Dikarya</taxon>
        <taxon>Basidiomycota</taxon>
        <taxon>Agaricomycotina</taxon>
        <taxon>Agaricomycetes</taxon>
        <taxon>Cantharellales</taxon>
        <taxon>Ceratobasidiaceae</taxon>
        <taxon>Ceratobasidium</taxon>
    </lineage>
</organism>
<keyword evidence="3" id="KW-1133">Transmembrane helix</keyword>
<dbReference type="SUPFAM" id="SSF50475">
    <property type="entry name" value="FMN-binding split barrel"/>
    <property type="match status" value="1"/>
</dbReference>
<dbReference type="PANTHER" id="PTHR30466">
    <property type="entry name" value="FLAVIN REDUCTASE"/>
    <property type="match status" value="1"/>
</dbReference>
<dbReference type="EMBL" id="SSOP01000065">
    <property type="protein sequence ID" value="KAB5592420.1"/>
    <property type="molecule type" value="Genomic_DNA"/>
</dbReference>
<evidence type="ECO:0000313" key="6">
    <source>
        <dbReference type="Proteomes" id="UP000383932"/>
    </source>
</evidence>
<accession>A0A5N5QKZ2</accession>
<keyword evidence="3" id="KW-0812">Transmembrane</keyword>
<keyword evidence="6" id="KW-1185">Reference proteome</keyword>
<feature type="compositionally biased region" description="Polar residues" evidence="2">
    <location>
        <begin position="579"/>
        <end position="590"/>
    </location>
</feature>
<dbReference type="PANTHER" id="PTHR30466:SF1">
    <property type="entry name" value="FMN REDUCTASE (NADH) RUTF"/>
    <property type="match status" value="1"/>
</dbReference>
<feature type="compositionally biased region" description="Polar residues" evidence="2">
    <location>
        <begin position="95"/>
        <end position="116"/>
    </location>
</feature>
<name>A0A5N5QKZ2_9AGAM</name>
<dbReference type="InterPro" id="IPR002563">
    <property type="entry name" value="Flavin_Rdtase-like_dom"/>
</dbReference>